<dbReference type="InterPro" id="IPR050490">
    <property type="entry name" value="Bact_solute-bd_prot1"/>
</dbReference>
<comment type="caution">
    <text evidence="2">The sequence shown here is derived from an EMBL/GenBank/DDBJ whole genome shotgun (WGS) entry which is preliminary data.</text>
</comment>
<evidence type="ECO:0000313" key="2">
    <source>
        <dbReference type="EMBL" id="PRZ10350.1"/>
    </source>
</evidence>
<proteinExistence type="predicted"/>
<reference evidence="2 3" key="1">
    <citation type="submission" date="2018-03" db="EMBL/GenBank/DDBJ databases">
        <title>Comparative analysis of microorganisms from saline springs in Andes Mountain Range, Colombia.</title>
        <authorList>
            <person name="Rubin E."/>
        </authorList>
    </citation>
    <scope>NUCLEOTIDE SEQUENCE [LARGE SCALE GENOMIC DNA]</scope>
    <source>
        <strain evidence="2 3">CG 23</strain>
    </source>
</reference>
<accession>A0ABX5EKY8</accession>
<sequence length="431" mass="46337">MRITRKAAGAVAATAAITLVLTACGGGDSTDSGDGEGGDVTLTVAWWGNDDRAAKYEESIDLFEEANPNVTVQTQFQAWDDYWTARNTEAAGQSLPDVFQMDLSYLRQYGSTGQLADLSGSSIDTAGFEEALLSSGQIDGAQYGIPTSQNTLALFYNGDLLDELGIEPPAEGYTWEDYNAFAAEVSAAGADMDPQIYGTGDYTGTFWFFLQWLIQQGEQPFTDDGQLAFDEAQMTEFLNLASDLRESDALFPAERTTQLLPLGGFTVNEAASEMSWDNFLAGYISDSGTENIQMLPMPSGDNGPQQFWKPSMLLSSGANSENPEEAAALIDFLVNDPEVGRIFGTSKGVPAVAAQRDAMEVEEGSVDATVLAYEEAVAPDVTEPAPLPVEGFGSIEAEYKRLAEELGYGNITVDEFVEQWFLFAADAVGQS</sequence>
<dbReference type="PROSITE" id="PS51257">
    <property type="entry name" value="PROKAR_LIPOPROTEIN"/>
    <property type="match status" value="1"/>
</dbReference>
<dbReference type="Gene3D" id="3.40.190.10">
    <property type="entry name" value="Periplasmic binding protein-like II"/>
    <property type="match status" value="2"/>
</dbReference>
<protein>
    <submittedName>
        <fullName evidence="2">Carbohydrate ABC transporter substrate-binding protein (CUT1 family)</fullName>
    </submittedName>
</protein>
<dbReference type="PANTHER" id="PTHR43649">
    <property type="entry name" value="ARABINOSE-BINDING PROTEIN-RELATED"/>
    <property type="match status" value="1"/>
</dbReference>
<gene>
    <name evidence="2" type="ORF">BCL65_101495</name>
</gene>
<evidence type="ECO:0000256" key="1">
    <source>
        <dbReference type="SAM" id="SignalP"/>
    </source>
</evidence>
<feature type="chain" id="PRO_5046129762" evidence="1">
    <location>
        <begin position="26"/>
        <end position="431"/>
    </location>
</feature>
<dbReference type="Pfam" id="PF13416">
    <property type="entry name" value="SBP_bac_8"/>
    <property type="match status" value="1"/>
</dbReference>
<keyword evidence="1" id="KW-0732">Signal</keyword>
<feature type="signal peptide" evidence="1">
    <location>
        <begin position="1"/>
        <end position="25"/>
    </location>
</feature>
<dbReference type="InterPro" id="IPR006059">
    <property type="entry name" value="SBP"/>
</dbReference>
<dbReference type="SUPFAM" id="SSF53850">
    <property type="entry name" value="Periplasmic binding protein-like II"/>
    <property type="match status" value="1"/>
</dbReference>
<dbReference type="PANTHER" id="PTHR43649:SF30">
    <property type="entry name" value="ABC TRANSPORTER SUBSTRATE-BINDING PROTEIN"/>
    <property type="match status" value="1"/>
</dbReference>
<dbReference type="Proteomes" id="UP000239895">
    <property type="component" value="Unassembled WGS sequence"/>
</dbReference>
<keyword evidence="3" id="KW-1185">Reference proteome</keyword>
<dbReference type="EMBL" id="PVTX01000001">
    <property type="protein sequence ID" value="PRZ10350.1"/>
    <property type="molecule type" value="Genomic_DNA"/>
</dbReference>
<organism evidence="2 3">
    <name type="scientific">Isoptericola halotolerans</name>
    <dbReference type="NCBI Taxonomy" id="300560"/>
    <lineage>
        <taxon>Bacteria</taxon>
        <taxon>Bacillati</taxon>
        <taxon>Actinomycetota</taxon>
        <taxon>Actinomycetes</taxon>
        <taxon>Micrococcales</taxon>
        <taxon>Promicromonosporaceae</taxon>
        <taxon>Isoptericola</taxon>
    </lineage>
</organism>
<evidence type="ECO:0000313" key="3">
    <source>
        <dbReference type="Proteomes" id="UP000239895"/>
    </source>
</evidence>
<name>A0ABX5EKY8_9MICO</name>
<dbReference type="RefSeq" id="WP_106264801.1">
    <property type="nucleotide sequence ID" value="NZ_PVTX01000001.1"/>
</dbReference>